<sequence length="200" mass="22379">MASFFVEFPTKRPFAYKPISLLSNRNADYDNAPTLGRTAIITKDKLGALLPIHATKSESLLPLLPEALLLASQLLMGSLEEDRGNSMPIINKPDESCVDNWTGRGRTKALSGSNHPSRGQQLRHEDWLHCVPSSWTESSGPNPNLLSLRTWLNGSDWLPGLNPRWPTLIKFCHRVHRWQILVAGAACPHALPERTWLRSC</sequence>
<proteinExistence type="predicted"/>
<protein>
    <submittedName>
        <fullName evidence="1">Uncharacterized protein</fullName>
    </submittedName>
</protein>
<organism evidence="1 2">
    <name type="scientific">Caerostris extrusa</name>
    <name type="common">Bark spider</name>
    <name type="synonym">Caerostris bankana</name>
    <dbReference type="NCBI Taxonomy" id="172846"/>
    <lineage>
        <taxon>Eukaryota</taxon>
        <taxon>Metazoa</taxon>
        <taxon>Ecdysozoa</taxon>
        <taxon>Arthropoda</taxon>
        <taxon>Chelicerata</taxon>
        <taxon>Arachnida</taxon>
        <taxon>Araneae</taxon>
        <taxon>Araneomorphae</taxon>
        <taxon>Entelegynae</taxon>
        <taxon>Araneoidea</taxon>
        <taxon>Araneidae</taxon>
        <taxon>Caerostris</taxon>
    </lineage>
</organism>
<name>A0AAV4N2U4_CAEEX</name>
<comment type="caution">
    <text evidence="1">The sequence shown here is derived from an EMBL/GenBank/DDBJ whole genome shotgun (WGS) entry which is preliminary data.</text>
</comment>
<evidence type="ECO:0000313" key="2">
    <source>
        <dbReference type="Proteomes" id="UP001054945"/>
    </source>
</evidence>
<dbReference type="EMBL" id="BPLR01002808">
    <property type="protein sequence ID" value="GIX77981.1"/>
    <property type="molecule type" value="Genomic_DNA"/>
</dbReference>
<dbReference type="AlphaFoldDB" id="A0AAV4N2U4"/>
<evidence type="ECO:0000313" key="1">
    <source>
        <dbReference type="EMBL" id="GIX77981.1"/>
    </source>
</evidence>
<gene>
    <name evidence="1" type="ORF">CEXT_134031</name>
</gene>
<accession>A0AAV4N2U4</accession>
<reference evidence="1 2" key="1">
    <citation type="submission" date="2021-06" db="EMBL/GenBank/DDBJ databases">
        <title>Caerostris extrusa draft genome.</title>
        <authorList>
            <person name="Kono N."/>
            <person name="Arakawa K."/>
        </authorList>
    </citation>
    <scope>NUCLEOTIDE SEQUENCE [LARGE SCALE GENOMIC DNA]</scope>
</reference>
<keyword evidence="2" id="KW-1185">Reference proteome</keyword>
<dbReference type="Proteomes" id="UP001054945">
    <property type="component" value="Unassembled WGS sequence"/>
</dbReference>